<dbReference type="GO" id="GO:0032259">
    <property type="term" value="P:methylation"/>
    <property type="evidence" value="ECO:0007669"/>
    <property type="project" value="UniProtKB-KW"/>
</dbReference>
<keyword evidence="5" id="KW-0949">S-adenosyl-L-methionine</keyword>
<dbReference type="SUPFAM" id="SSF53335">
    <property type="entry name" value="S-adenosyl-L-methionine-dependent methyltransferases"/>
    <property type="match status" value="1"/>
</dbReference>
<dbReference type="Proteomes" id="UP000886829">
    <property type="component" value="Unassembled WGS sequence"/>
</dbReference>
<comment type="similarity">
    <text evidence="1">Belongs to the N(4)/N(6)-methyltransferase family.</text>
</comment>
<evidence type="ECO:0000256" key="4">
    <source>
        <dbReference type="ARBA" id="ARBA00022679"/>
    </source>
</evidence>
<evidence type="ECO:0000256" key="3">
    <source>
        <dbReference type="ARBA" id="ARBA00022603"/>
    </source>
</evidence>
<evidence type="ECO:0000259" key="7">
    <source>
        <dbReference type="Pfam" id="PF01555"/>
    </source>
</evidence>
<organism evidence="8 9">
    <name type="scientific">Candidatus Anaerobiospirillum pullistercoris</name>
    <dbReference type="NCBI Taxonomy" id="2838452"/>
    <lineage>
        <taxon>Bacteria</taxon>
        <taxon>Pseudomonadati</taxon>
        <taxon>Pseudomonadota</taxon>
        <taxon>Gammaproteobacteria</taxon>
        <taxon>Aeromonadales</taxon>
        <taxon>Succinivibrionaceae</taxon>
        <taxon>Anaerobiospirillum</taxon>
    </lineage>
</organism>
<sequence>MAIHNKSHNNHALWSLNRMRKDNSWKQKSAADFTKPTKVKLLHSIMDCNEFLKALPDESVQLICIDPPYNLELAGWDAYANYIEWAATWLDEAYRVLAPNGNMVIFGGIQFRDKKSGDLIDIIQHVRHHTAFQLINTIVWHYKNGMSAQRYFANRHEEIIWLAKTKDYYFDLDAVRVPYSEEDLKLALKDKRLNPENTLKGKNPTNVWQIGRLNGNSKERVGHSTQKPVEIIERLMKSLSYPSSIVLDFFAGSGTVGRVCIAEGRHCLMCDSDPASKLYFSRHIGLMRSLGQAVEYEEADSVEDFFQR</sequence>
<proteinExistence type="inferred from homology"/>
<comment type="caution">
    <text evidence="8">The sequence shown here is derived from an EMBL/GenBank/DDBJ whole genome shotgun (WGS) entry which is preliminary data.</text>
</comment>
<dbReference type="PRINTS" id="PR00506">
    <property type="entry name" value="D21N6MTFRASE"/>
</dbReference>
<reference evidence="8" key="2">
    <citation type="submission" date="2021-04" db="EMBL/GenBank/DDBJ databases">
        <authorList>
            <person name="Gilroy R."/>
        </authorList>
    </citation>
    <scope>NUCLEOTIDE SEQUENCE</scope>
    <source>
        <strain evidence="8">USASDec5-558</strain>
    </source>
</reference>
<dbReference type="EC" id="2.1.1.72" evidence="2"/>
<comment type="catalytic activity">
    <reaction evidence="6">
        <text>a 2'-deoxyadenosine in DNA + S-adenosyl-L-methionine = an N(6)-methyl-2'-deoxyadenosine in DNA + S-adenosyl-L-homocysteine + H(+)</text>
        <dbReference type="Rhea" id="RHEA:15197"/>
        <dbReference type="Rhea" id="RHEA-COMP:12418"/>
        <dbReference type="Rhea" id="RHEA-COMP:12419"/>
        <dbReference type="ChEBI" id="CHEBI:15378"/>
        <dbReference type="ChEBI" id="CHEBI:57856"/>
        <dbReference type="ChEBI" id="CHEBI:59789"/>
        <dbReference type="ChEBI" id="CHEBI:90615"/>
        <dbReference type="ChEBI" id="CHEBI:90616"/>
        <dbReference type="EC" id="2.1.1.72"/>
    </reaction>
</comment>
<name>A0A9D1WE47_9GAMM</name>
<evidence type="ECO:0000256" key="5">
    <source>
        <dbReference type="ARBA" id="ARBA00022691"/>
    </source>
</evidence>
<evidence type="ECO:0000256" key="2">
    <source>
        <dbReference type="ARBA" id="ARBA00011900"/>
    </source>
</evidence>
<feature type="domain" description="DNA methylase N-4/N-6" evidence="7">
    <location>
        <begin position="60"/>
        <end position="274"/>
    </location>
</feature>
<evidence type="ECO:0000313" key="9">
    <source>
        <dbReference type="Proteomes" id="UP000886829"/>
    </source>
</evidence>
<dbReference type="GO" id="GO:0003677">
    <property type="term" value="F:DNA binding"/>
    <property type="evidence" value="ECO:0007669"/>
    <property type="project" value="InterPro"/>
</dbReference>
<dbReference type="Pfam" id="PF01555">
    <property type="entry name" value="N6_N4_Mtase"/>
    <property type="match status" value="1"/>
</dbReference>
<protein>
    <recommendedName>
        <fullName evidence="2">site-specific DNA-methyltransferase (adenine-specific)</fullName>
        <ecNumber evidence="2">2.1.1.72</ecNumber>
    </recommendedName>
</protein>
<keyword evidence="4" id="KW-0808">Transferase</keyword>
<dbReference type="InterPro" id="IPR002941">
    <property type="entry name" value="DNA_methylase_N4/N6"/>
</dbReference>
<keyword evidence="3" id="KW-0489">Methyltransferase</keyword>
<dbReference type="AlphaFoldDB" id="A0A9D1WE47"/>
<dbReference type="EMBL" id="DXEV01000168">
    <property type="protein sequence ID" value="HIX57501.1"/>
    <property type="molecule type" value="Genomic_DNA"/>
</dbReference>
<reference evidence="8" key="1">
    <citation type="journal article" date="2021" name="PeerJ">
        <title>Extensive microbial diversity within the chicken gut microbiome revealed by metagenomics and culture.</title>
        <authorList>
            <person name="Gilroy R."/>
            <person name="Ravi A."/>
            <person name="Getino M."/>
            <person name="Pursley I."/>
            <person name="Horton D.L."/>
            <person name="Alikhan N.F."/>
            <person name="Baker D."/>
            <person name="Gharbi K."/>
            <person name="Hall N."/>
            <person name="Watson M."/>
            <person name="Adriaenssens E.M."/>
            <person name="Foster-Nyarko E."/>
            <person name="Jarju S."/>
            <person name="Secka A."/>
            <person name="Antonio M."/>
            <person name="Oren A."/>
            <person name="Chaudhuri R.R."/>
            <person name="La Ragione R."/>
            <person name="Hildebrand F."/>
            <person name="Pallen M.J."/>
        </authorList>
    </citation>
    <scope>NUCLEOTIDE SEQUENCE</scope>
    <source>
        <strain evidence="8">USASDec5-558</strain>
    </source>
</reference>
<dbReference type="GO" id="GO:0009007">
    <property type="term" value="F:site-specific DNA-methyltransferase (adenine-specific) activity"/>
    <property type="evidence" value="ECO:0007669"/>
    <property type="project" value="UniProtKB-EC"/>
</dbReference>
<dbReference type="GO" id="GO:0008170">
    <property type="term" value="F:N-methyltransferase activity"/>
    <property type="evidence" value="ECO:0007669"/>
    <property type="project" value="InterPro"/>
</dbReference>
<accession>A0A9D1WE47</accession>
<gene>
    <name evidence="8" type="ORF">H9850_08535</name>
</gene>
<dbReference type="InterPro" id="IPR029063">
    <property type="entry name" value="SAM-dependent_MTases_sf"/>
</dbReference>
<evidence type="ECO:0000256" key="6">
    <source>
        <dbReference type="ARBA" id="ARBA00047942"/>
    </source>
</evidence>
<evidence type="ECO:0000256" key="1">
    <source>
        <dbReference type="ARBA" id="ARBA00006594"/>
    </source>
</evidence>
<dbReference type="InterPro" id="IPR002295">
    <property type="entry name" value="N4/N6-MTase_EcoPI_Mod-like"/>
</dbReference>
<evidence type="ECO:0000313" key="8">
    <source>
        <dbReference type="EMBL" id="HIX57501.1"/>
    </source>
</evidence>
<dbReference type="Gene3D" id="3.40.50.150">
    <property type="entry name" value="Vaccinia Virus protein VP39"/>
    <property type="match status" value="1"/>
</dbReference>